<evidence type="ECO:0000313" key="2">
    <source>
        <dbReference type="Proteomes" id="UP000286947"/>
    </source>
</evidence>
<comment type="caution">
    <text evidence="1">The sequence shown here is derived from an EMBL/GenBank/DDBJ whole genome shotgun (WGS) entry which is preliminary data.</text>
</comment>
<reference evidence="1 2" key="1">
    <citation type="submission" date="2018-01" db="EMBL/GenBank/DDBJ databases">
        <title>Saezia sanguinis gen. nov., sp. nov., in the order Burkholderiales isolated from human blood.</title>
        <authorList>
            <person name="Medina-Pascual M.J."/>
            <person name="Valdezate S."/>
            <person name="Monzon S."/>
            <person name="Cuesta I."/>
            <person name="Carrasco G."/>
            <person name="Villalon P."/>
            <person name="Saez-Nieto J.A."/>
        </authorList>
    </citation>
    <scope>NUCLEOTIDE SEQUENCE [LARGE SCALE GENOMIC DNA]</scope>
    <source>
        <strain evidence="1 2">CNM695-12</strain>
    </source>
</reference>
<dbReference type="Proteomes" id="UP000286947">
    <property type="component" value="Unassembled WGS sequence"/>
</dbReference>
<evidence type="ECO:0000313" key="1">
    <source>
        <dbReference type="EMBL" id="RUS67268.1"/>
    </source>
</evidence>
<gene>
    <name evidence="1" type="ORF">CUZ56_01211</name>
</gene>
<sequence>MAKKHPSSINQFLLNQNYAILVDFRAQMATCLIATTPERLKRHADDYGWHLCSLKGARSTSALVIQKEDSDPELWVRVTYRCYRKAFRLFFHQFFDIDDIGNFGCFEVDHLHPQFGFNEHTSHYFIRLALVQKSINASYGAGFERVLYKREREKRLIGGVHMDWMTYLKVRGICVPMKSLSVTYWKTWAWQCAKELETDGFDTVLTYVGLITMLNDAFQNKFQPLPLDESFADEIQSYPSFPVVSQLSISH</sequence>
<proteinExistence type="predicted"/>
<keyword evidence="2" id="KW-1185">Reference proteome</keyword>
<dbReference type="EMBL" id="PQSP01000002">
    <property type="protein sequence ID" value="RUS67268.1"/>
    <property type="molecule type" value="Genomic_DNA"/>
</dbReference>
<dbReference type="RefSeq" id="WP_126979173.1">
    <property type="nucleotide sequence ID" value="NZ_PQSP01000002.1"/>
</dbReference>
<name>A0A433SEV2_9BURK</name>
<accession>A0A433SEV2</accession>
<dbReference type="AlphaFoldDB" id="A0A433SEV2"/>
<dbReference type="OrthoDB" id="9152216at2"/>
<protein>
    <submittedName>
        <fullName evidence="1">Uncharacterized protein</fullName>
    </submittedName>
</protein>
<organism evidence="1 2">
    <name type="scientific">Saezia sanguinis</name>
    <dbReference type="NCBI Taxonomy" id="1965230"/>
    <lineage>
        <taxon>Bacteria</taxon>
        <taxon>Pseudomonadati</taxon>
        <taxon>Pseudomonadota</taxon>
        <taxon>Betaproteobacteria</taxon>
        <taxon>Burkholderiales</taxon>
        <taxon>Saeziaceae</taxon>
        <taxon>Saezia</taxon>
    </lineage>
</organism>